<keyword evidence="2" id="KW-1185">Reference proteome</keyword>
<protein>
    <submittedName>
        <fullName evidence="1">Uncharacterized protein</fullName>
    </submittedName>
</protein>
<dbReference type="Proteomes" id="UP000009168">
    <property type="component" value="Unassembled WGS sequence"/>
</dbReference>
<evidence type="ECO:0000313" key="1">
    <source>
        <dbReference type="EMBL" id="EWS71679.1"/>
    </source>
</evidence>
<accession>W7XFT0</accession>
<name>W7XFT0_TETTS</name>
<evidence type="ECO:0000313" key="2">
    <source>
        <dbReference type="Proteomes" id="UP000009168"/>
    </source>
</evidence>
<dbReference type="GeneID" id="24440394"/>
<dbReference type="EMBL" id="GG662432">
    <property type="protein sequence ID" value="EWS71679.1"/>
    <property type="molecule type" value="Genomic_DNA"/>
</dbReference>
<sequence length="115" mass="13674">MIIYNLLYIVTHLKQAFQDLLHIKFIRGSPFFLDGESIKAICQELNMQKQKIQFQTKLFATKAIQILTAPNKLKIYYLVLLRNKIQDFTEKQRYLELLVNKKNKIGIMQIILMKK</sequence>
<proteinExistence type="predicted"/>
<dbReference type="RefSeq" id="XP_012655790.1">
    <property type="nucleotide sequence ID" value="XM_012800336.1"/>
</dbReference>
<dbReference type="KEGG" id="tet:TTHERM_000723569"/>
<dbReference type="InParanoid" id="W7XFT0"/>
<dbReference type="AlphaFoldDB" id="W7XFT0"/>
<reference evidence="2" key="1">
    <citation type="journal article" date="2006" name="PLoS Biol.">
        <title>Macronuclear genome sequence of the ciliate Tetrahymena thermophila, a model eukaryote.</title>
        <authorList>
            <person name="Eisen J.A."/>
            <person name="Coyne R.S."/>
            <person name="Wu M."/>
            <person name="Wu D."/>
            <person name="Thiagarajan M."/>
            <person name="Wortman J.R."/>
            <person name="Badger J.H."/>
            <person name="Ren Q."/>
            <person name="Amedeo P."/>
            <person name="Jones K.M."/>
            <person name="Tallon L.J."/>
            <person name="Delcher A.L."/>
            <person name="Salzberg S.L."/>
            <person name="Silva J.C."/>
            <person name="Haas B.J."/>
            <person name="Majoros W.H."/>
            <person name="Farzad M."/>
            <person name="Carlton J.M."/>
            <person name="Smith R.K. Jr."/>
            <person name="Garg J."/>
            <person name="Pearlman R.E."/>
            <person name="Karrer K.M."/>
            <person name="Sun L."/>
            <person name="Manning G."/>
            <person name="Elde N.C."/>
            <person name="Turkewitz A.P."/>
            <person name="Asai D.J."/>
            <person name="Wilkes D.E."/>
            <person name="Wang Y."/>
            <person name="Cai H."/>
            <person name="Collins K."/>
            <person name="Stewart B.A."/>
            <person name="Lee S.R."/>
            <person name="Wilamowska K."/>
            <person name="Weinberg Z."/>
            <person name="Ruzzo W.L."/>
            <person name="Wloga D."/>
            <person name="Gaertig J."/>
            <person name="Frankel J."/>
            <person name="Tsao C.-C."/>
            <person name="Gorovsky M.A."/>
            <person name="Keeling P.J."/>
            <person name="Waller R.F."/>
            <person name="Patron N.J."/>
            <person name="Cherry J.M."/>
            <person name="Stover N.A."/>
            <person name="Krieger C.J."/>
            <person name="del Toro C."/>
            <person name="Ryder H.F."/>
            <person name="Williamson S.C."/>
            <person name="Barbeau R.A."/>
            <person name="Hamilton E.P."/>
            <person name="Orias E."/>
        </authorList>
    </citation>
    <scope>NUCLEOTIDE SEQUENCE [LARGE SCALE GENOMIC DNA]</scope>
    <source>
        <strain evidence="2">SB210</strain>
    </source>
</reference>
<gene>
    <name evidence="1" type="ORF">TTHERM_000723569</name>
</gene>
<organism evidence="1 2">
    <name type="scientific">Tetrahymena thermophila (strain SB210)</name>
    <dbReference type="NCBI Taxonomy" id="312017"/>
    <lineage>
        <taxon>Eukaryota</taxon>
        <taxon>Sar</taxon>
        <taxon>Alveolata</taxon>
        <taxon>Ciliophora</taxon>
        <taxon>Intramacronucleata</taxon>
        <taxon>Oligohymenophorea</taxon>
        <taxon>Hymenostomatida</taxon>
        <taxon>Tetrahymenina</taxon>
        <taxon>Tetrahymenidae</taxon>
        <taxon>Tetrahymena</taxon>
    </lineage>
</organism>